<dbReference type="InterPro" id="IPR050740">
    <property type="entry name" value="Aldehyde_DH_Superfamily"/>
</dbReference>
<sequence length="518" mass="56027">MGRFKLHSMLISAGRAQTLLFNVRQSMMSSCRLFHSSLLPEGGKAFINGKWVAATSGNQFEVLDPYTHEILCDVSNCEVTDAKQSVAAARQAFEKWSLETTAKQRGGILRKWFEIFTEREGELAELLSREQGKPLTEARGEIQYSSSFFDWYSGEARRIYGQIIEPAVLNRQHFHTREPIGVVALITPWNFPSAMIARKAAAALAAGCTLVVKPAEDTPLSALALAQTAKDAGLPDGVFNVIPSDRANASAISKYLCSSNDVDAISFTGSTAVAKLLLQQSASTVKRVCLENGGNAPLIVFPSADIGKAVKGTMASKFRCSGQTCVSANRVLVHKSVHDEYIAQLEKEMKTSLVMGCGMDKGVTQGPLINKKAVEKVRSLLDDATSKGARIIIGGKSPEGSNLFEPTLLEDVTGDMEIAHQEIFGPVIAVQNFETEEEVLKIANSSRSGLAGYIFTSDAGQIYRVSRRLQVGMLGVNEGLMSCAEAAFGGVKESGLGREGGPQGIDEFTQWKYVCIQH</sequence>
<protein>
    <recommendedName>
        <fullName evidence="4">Aldehyde dehydrogenase domain-containing protein</fullName>
    </recommendedName>
</protein>
<dbReference type="PANTHER" id="PTHR43353">
    <property type="entry name" value="SUCCINATE-SEMIALDEHYDE DEHYDROGENASE, MITOCHONDRIAL"/>
    <property type="match status" value="1"/>
</dbReference>
<dbReference type="InterPro" id="IPR015590">
    <property type="entry name" value="Aldehyde_DH_dom"/>
</dbReference>
<dbReference type="Proteomes" id="UP000298663">
    <property type="component" value="Unassembled WGS sequence"/>
</dbReference>
<reference evidence="5 6" key="1">
    <citation type="journal article" date="2015" name="Genome Biol.">
        <title>Comparative genomics of Steinernema reveals deeply conserved gene regulatory networks.</title>
        <authorList>
            <person name="Dillman A.R."/>
            <person name="Macchietto M."/>
            <person name="Porter C.F."/>
            <person name="Rogers A."/>
            <person name="Williams B."/>
            <person name="Antoshechkin I."/>
            <person name="Lee M.M."/>
            <person name="Goodwin Z."/>
            <person name="Lu X."/>
            <person name="Lewis E.E."/>
            <person name="Goodrich-Blair H."/>
            <person name="Stock S.P."/>
            <person name="Adams B.J."/>
            <person name="Sternberg P.W."/>
            <person name="Mortazavi A."/>
        </authorList>
    </citation>
    <scope>NUCLEOTIDE SEQUENCE [LARGE SCALE GENOMIC DNA]</scope>
    <source>
        <strain evidence="5 6">ALL</strain>
    </source>
</reference>
<keyword evidence="6" id="KW-1185">Reference proteome</keyword>
<dbReference type="CDD" id="cd07103">
    <property type="entry name" value="ALDH_F5_SSADH_GabD"/>
    <property type="match status" value="1"/>
</dbReference>
<dbReference type="InterPro" id="IPR016163">
    <property type="entry name" value="Ald_DH_C"/>
</dbReference>
<dbReference type="PANTHER" id="PTHR43353:SF5">
    <property type="entry name" value="SUCCINATE-SEMIALDEHYDE DEHYDROGENASE, MITOCHONDRIAL"/>
    <property type="match status" value="1"/>
</dbReference>
<dbReference type="FunFam" id="3.40.605.10:FF:000005">
    <property type="entry name" value="Succinate-semialdehyde dehydrogenase I"/>
    <property type="match status" value="1"/>
</dbReference>
<evidence type="ECO:0000313" key="6">
    <source>
        <dbReference type="Proteomes" id="UP000298663"/>
    </source>
</evidence>
<comment type="caution">
    <text evidence="5">The sequence shown here is derived from an EMBL/GenBank/DDBJ whole genome shotgun (WGS) entry which is preliminary data.</text>
</comment>
<dbReference type="InterPro" id="IPR016162">
    <property type="entry name" value="Ald_DH_N"/>
</dbReference>
<dbReference type="STRING" id="34508.A0A4U8UML9"/>
<keyword evidence="3" id="KW-0560">Oxidoreductase</keyword>
<evidence type="ECO:0000256" key="3">
    <source>
        <dbReference type="ARBA" id="ARBA00023002"/>
    </source>
</evidence>
<evidence type="ECO:0000256" key="1">
    <source>
        <dbReference type="ARBA" id="ARBA00005176"/>
    </source>
</evidence>
<dbReference type="SUPFAM" id="SSF53720">
    <property type="entry name" value="ALDH-like"/>
    <property type="match status" value="1"/>
</dbReference>
<accession>A0A4U8UML9</accession>
<reference evidence="5 6" key="2">
    <citation type="journal article" date="2019" name="G3 (Bethesda)">
        <title>Hybrid Assembly of the Genome of the Entomopathogenic Nematode Steinernema carpocapsae Identifies the X-Chromosome.</title>
        <authorList>
            <person name="Serra L."/>
            <person name="Macchietto M."/>
            <person name="Macias-Munoz A."/>
            <person name="McGill C.J."/>
            <person name="Rodriguez I.M."/>
            <person name="Rodriguez B."/>
            <person name="Murad R."/>
            <person name="Mortazavi A."/>
        </authorList>
    </citation>
    <scope>NUCLEOTIDE SEQUENCE [LARGE SCALE GENOMIC DNA]</scope>
    <source>
        <strain evidence="5 6">ALL</strain>
    </source>
</reference>
<comment type="pathway">
    <text evidence="1">Amino-acid degradation; 4-aminobutanoate degradation.</text>
</comment>
<evidence type="ECO:0000259" key="4">
    <source>
        <dbReference type="Pfam" id="PF00171"/>
    </source>
</evidence>
<evidence type="ECO:0000313" key="5">
    <source>
        <dbReference type="EMBL" id="TMS34294.1"/>
    </source>
</evidence>
<feature type="domain" description="Aldehyde dehydrogenase" evidence="4">
    <location>
        <begin position="51"/>
        <end position="514"/>
    </location>
</feature>
<dbReference type="Pfam" id="PF00171">
    <property type="entry name" value="Aldedh"/>
    <property type="match status" value="1"/>
</dbReference>
<name>A0A4U8UML9_STECR</name>
<dbReference type="FunFam" id="3.40.309.10:FF:000004">
    <property type="entry name" value="Succinate-semialdehyde dehydrogenase I"/>
    <property type="match status" value="1"/>
</dbReference>
<proteinExistence type="inferred from homology"/>
<dbReference type="AlphaFoldDB" id="A0A4U8UML9"/>
<comment type="similarity">
    <text evidence="2">Belongs to the aldehyde dehydrogenase family.</text>
</comment>
<dbReference type="GO" id="GO:0004777">
    <property type="term" value="F:succinate-semialdehyde dehydrogenase (NAD+) activity"/>
    <property type="evidence" value="ECO:0007669"/>
    <property type="project" value="TreeGrafter"/>
</dbReference>
<organism evidence="5 6">
    <name type="scientific">Steinernema carpocapsae</name>
    <name type="common">Entomopathogenic nematode</name>
    <dbReference type="NCBI Taxonomy" id="34508"/>
    <lineage>
        <taxon>Eukaryota</taxon>
        <taxon>Metazoa</taxon>
        <taxon>Ecdysozoa</taxon>
        <taxon>Nematoda</taxon>
        <taxon>Chromadorea</taxon>
        <taxon>Rhabditida</taxon>
        <taxon>Tylenchina</taxon>
        <taxon>Panagrolaimomorpha</taxon>
        <taxon>Strongyloidoidea</taxon>
        <taxon>Steinernematidae</taxon>
        <taxon>Steinernema</taxon>
    </lineage>
</organism>
<dbReference type="Gene3D" id="3.40.605.10">
    <property type="entry name" value="Aldehyde Dehydrogenase, Chain A, domain 1"/>
    <property type="match status" value="1"/>
</dbReference>
<dbReference type="EMBL" id="AZBU02000001">
    <property type="protein sequence ID" value="TMS34294.1"/>
    <property type="molecule type" value="Genomic_DNA"/>
</dbReference>
<gene>
    <name evidence="5" type="ORF">L596_001920</name>
</gene>
<evidence type="ECO:0000256" key="2">
    <source>
        <dbReference type="ARBA" id="ARBA00009986"/>
    </source>
</evidence>
<dbReference type="GO" id="GO:0009450">
    <property type="term" value="P:gamma-aminobutyric acid catabolic process"/>
    <property type="evidence" value="ECO:0007669"/>
    <property type="project" value="TreeGrafter"/>
</dbReference>
<dbReference type="OrthoDB" id="310895at2759"/>
<dbReference type="Gene3D" id="3.40.309.10">
    <property type="entry name" value="Aldehyde Dehydrogenase, Chain A, domain 2"/>
    <property type="match status" value="1"/>
</dbReference>
<dbReference type="GO" id="GO:0005739">
    <property type="term" value="C:mitochondrion"/>
    <property type="evidence" value="ECO:0007669"/>
    <property type="project" value="TreeGrafter"/>
</dbReference>
<dbReference type="InterPro" id="IPR016161">
    <property type="entry name" value="Ald_DH/histidinol_DH"/>
</dbReference>